<sequence>MLATLERWRDLCHHLGAKDNPDTGKTIFNTFGELVTKHTESNRHYNNIQHLDEGLVLIDQVKHLAEKPDILEMAWWWHDETYNIKTETKLNELRSATNAFIALIELGVPDQVCVTIMARIMPTLHSYIPTDFDDKLMVDIDLVHLAAPWESFCLNAENLRKEYDTTVEKFRIRQAEFLHNFTKNRKYVFLTESFRVKYEKQARENIRRVLEFNQGTP</sequence>
<comment type="caution">
    <text evidence="1">The sequence shown here is derived from an EMBL/GenBank/DDBJ whole genome shotgun (WGS) entry which is preliminary data.</text>
</comment>
<name>A0A1F8F348_9BACT</name>
<dbReference type="InterPro" id="IPR009218">
    <property type="entry name" value="HD_phosphohydro"/>
</dbReference>
<accession>A0A1F8F348</accession>
<organism evidence="1 2">
    <name type="scientific">Candidatus Yanofskybacteria bacterium RIFCSPHIGHO2_02_FULL_38_22b</name>
    <dbReference type="NCBI Taxonomy" id="1802673"/>
    <lineage>
        <taxon>Bacteria</taxon>
        <taxon>Candidatus Yanofskyibacteriota</taxon>
    </lineage>
</organism>
<dbReference type="AlphaFoldDB" id="A0A1F8F348"/>
<dbReference type="PANTHER" id="PTHR21174:SF0">
    <property type="entry name" value="HD PHOSPHOHYDROLASE FAMILY PROTEIN-RELATED"/>
    <property type="match status" value="1"/>
</dbReference>
<proteinExistence type="predicted"/>
<dbReference type="Proteomes" id="UP000176834">
    <property type="component" value="Unassembled WGS sequence"/>
</dbReference>
<evidence type="ECO:0008006" key="3">
    <source>
        <dbReference type="Google" id="ProtNLM"/>
    </source>
</evidence>
<dbReference type="EMBL" id="MGJN01000004">
    <property type="protein sequence ID" value="OGN07561.1"/>
    <property type="molecule type" value="Genomic_DNA"/>
</dbReference>
<dbReference type="PANTHER" id="PTHR21174">
    <property type="match status" value="1"/>
</dbReference>
<gene>
    <name evidence="1" type="ORF">A3B86_00500</name>
</gene>
<evidence type="ECO:0000313" key="2">
    <source>
        <dbReference type="Proteomes" id="UP000176834"/>
    </source>
</evidence>
<protein>
    <recommendedName>
        <fullName evidence="3">N-methyl-D-aspartate receptor NMDAR2C subunit</fullName>
    </recommendedName>
</protein>
<dbReference type="PIRSF" id="PIRSF035170">
    <property type="entry name" value="HD_phosphohydro"/>
    <property type="match status" value="1"/>
</dbReference>
<evidence type="ECO:0000313" key="1">
    <source>
        <dbReference type="EMBL" id="OGN07561.1"/>
    </source>
</evidence>
<dbReference type="SUPFAM" id="SSF109604">
    <property type="entry name" value="HD-domain/PDEase-like"/>
    <property type="match status" value="1"/>
</dbReference>
<reference evidence="1 2" key="1">
    <citation type="journal article" date="2016" name="Nat. Commun.">
        <title>Thousands of microbial genomes shed light on interconnected biogeochemical processes in an aquifer system.</title>
        <authorList>
            <person name="Anantharaman K."/>
            <person name="Brown C.T."/>
            <person name="Hug L.A."/>
            <person name="Sharon I."/>
            <person name="Castelle C.J."/>
            <person name="Probst A.J."/>
            <person name="Thomas B.C."/>
            <person name="Singh A."/>
            <person name="Wilkins M.J."/>
            <person name="Karaoz U."/>
            <person name="Brodie E.L."/>
            <person name="Williams K.H."/>
            <person name="Hubbard S.S."/>
            <person name="Banfield J.F."/>
        </authorList>
    </citation>
    <scope>NUCLEOTIDE SEQUENCE [LARGE SCALE GENOMIC DNA]</scope>
</reference>